<evidence type="ECO:0000256" key="1">
    <source>
        <dbReference type="SAM" id="MobiDB-lite"/>
    </source>
</evidence>
<feature type="region of interest" description="Disordered" evidence="1">
    <location>
        <begin position="160"/>
        <end position="180"/>
    </location>
</feature>
<feature type="region of interest" description="Disordered" evidence="1">
    <location>
        <begin position="257"/>
        <end position="297"/>
    </location>
</feature>
<dbReference type="Proteomes" id="UP000268162">
    <property type="component" value="Unassembled WGS sequence"/>
</dbReference>
<feature type="signal peptide" evidence="2">
    <location>
        <begin position="1"/>
        <end position="19"/>
    </location>
</feature>
<feature type="compositionally biased region" description="Low complexity" evidence="1">
    <location>
        <begin position="132"/>
        <end position="143"/>
    </location>
</feature>
<proteinExistence type="predicted"/>
<reference evidence="4" key="1">
    <citation type="journal article" date="2018" name="Nat. Microbiol.">
        <title>Leveraging single-cell genomics to expand the fungal tree of life.</title>
        <authorList>
            <person name="Ahrendt S.R."/>
            <person name="Quandt C.A."/>
            <person name="Ciobanu D."/>
            <person name="Clum A."/>
            <person name="Salamov A."/>
            <person name="Andreopoulos B."/>
            <person name="Cheng J.F."/>
            <person name="Woyke T."/>
            <person name="Pelin A."/>
            <person name="Henrissat B."/>
            <person name="Reynolds N.K."/>
            <person name="Benny G.L."/>
            <person name="Smith M.E."/>
            <person name="James T.Y."/>
            <person name="Grigoriev I.V."/>
        </authorList>
    </citation>
    <scope>NUCLEOTIDE SEQUENCE [LARGE SCALE GENOMIC DNA]</scope>
    <source>
        <strain evidence="4">RSA 468</strain>
    </source>
</reference>
<protein>
    <submittedName>
        <fullName evidence="3">Uncharacterized protein</fullName>
    </submittedName>
</protein>
<evidence type="ECO:0000313" key="4">
    <source>
        <dbReference type="Proteomes" id="UP000268162"/>
    </source>
</evidence>
<feature type="compositionally biased region" description="Acidic residues" evidence="1">
    <location>
        <begin position="105"/>
        <end position="122"/>
    </location>
</feature>
<evidence type="ECO:0000256" key="2">
    <source>
        <dbReference type="SAM" id="SignalP"/>
    </source>
</evidence>
<organism evidence="3 4">
    <name type="scientific">Dimargaris cristalligena</name>
    <dbReference type="NCBI Taxonomy" id="215637"/>
    <lineage>
        <taxon>Eukaryota</taxon>
        <taxon>Fungi</taxon>
        <taxon>Fungi incertae sedis</taxon>
        <taxon>Zoopagomycota</taxon>
        <taxon>Kickxellomycotina</taxon>
        <taxon>Dimargaritomycetes</taxon>
        <taxon>Dimargaritales</taxon>
        <taxon>Dimargaritaceae</taxon>
        <taxon>Dimargaris</taxon>
    </lineage>
</organism>
<accession>A0A4P9ZZ84</accession>
<gene>
    <name evidence="3" type="ORF">BJ085DRAFT_33117</name>
</gene>
<dbReference type="AlphaFoldDB" id="A0A4P9ZZ84"/>
<name>A0A4P9ZZ84_9FUNG</name>
<evidence type="ECO:0000313" key="3">
    <source>
        <dbReference type="EMBL" id="RKP38718.1"/>
    </source>
</evidence>
<feature type="region of interest" description="Disordered" evidence="1">
    <location>
        <begin position="36"/>
        <end position="143"/>
    </location>
</feature>
<sequence length="359" mass="36388">MRLLLASAVLACSLTSSSADNVCWYPTCMVRRADPIAKPNAPSGSNDPSNDAGAEDDTENDPNATEDSPQDDNAEGDSGSNGPDAEDGADGGDPSATEDLAGDPNAEEDMEGSDPNAEEGTDGSDPNAADDSNGSESSPSSMPPFVVKILAALEGVGNDMETAPMTDEAPEAEAEPTGGVKARAVDETTSAVRPVPSFPLAGLPDVLDSISTRPPAERVTLTSVVSVTAPASSVTLTVTSELSHTIEKEKTTTSTFTATATKTSTSTRTRTVTRTKTTTSSASETSTTSTSTLTSTSQTTTSLTSTSFLRSSTTTASLPSHVTSSDIGAGGSIVHGSGAMGGHLGLLAVLGYWLATVAW</sequence>
<keyword evidence="2" id="KW-0732">Signal</keyword>
<keyword evidence="4" id="KW-1185">Reference proteome</keyword>
<feature type="chain" id="PRO_5020709366" evidence="2">
    <location>
        <begin position="20"/>
        <end position="359"/>
    </location>
</feature>
<dbReference type="EMBL" id="ML002336">
    <property type="protein sequence ID" value="RKP38718.1"/>
    <property type="molecule type" value="Genomic_DNA"/>
</dbReference>